<dbReference type="PROSITE" id="PS50082">
    <property type="entry name" value="WD_REPEATS_2"/>
    <property type="match status" value="2"/>
</dbReference>
<dbReference type="SUPFAM" id="SSF50978">
    <property type="entry name" value="WD40 repeat-like"/>
    <property type="match status" value="1"/>
</dbReference>
<comment type="caution">
    <text evidence="5">The sequence shown here is derived from an EMBL/GenBank/DDBJ whole genome shotgun (WGS) entry which is preliminary data.</text>
</comment>
<dbReference type="OrthoDB" id="256303at2759"/>
<reference evidence="5 6" key="1">
    <citation type="submission" date="2016-08" db="EMBL/GenBank/DDBJ databases">
        <title>Genomes of anaerobic fungi encode conserved fungal cellulosomes for biomass hydrolysis.</title>
        <authorList>
            <consortium name="DOE Joint Genome Institute"/>
            <person name="Haitjema C.H."/>
            <person name="Gilmore S.P."/>
            <person name="Henske J.K."/>
            <person name="Solomon K.V."/>
            <person name="De Groot R."/>
            <person name="Kuo A."/>
            <person name="Mondo S.J."/>
            <person name="Salamov A.A."/>
            <person name="Labutti K."/>
            <person name="Zhao Z."/>
            <person name="Chiniquy J."/>
            <person name="Barry K."/>
            <person name="Brewer H.M."/>
            <person name="Purvine S.O."/>
            <person name="Wright A.T."/>
            <person name="Boxma B."/>
            <person name="Van Alen T."/>
            <person name="Hackstein J.H."/>
            <person name="Baker S.E."/>
            <person name="Grigoriev I.V."/>
            <person name="O'Malley M.A."/>
        </authorList>
    </citation>
    <scope>NUCLEOTIDE SEQUENCE [LARGE SCALE GENOMIC DNA]</scope>
    <source>
        <strain evidence="6">finn</strain>
    </source>
</reference>
<feature type="repeat" description="WD" evidence="4">
    <location>
        <begin position="95"/>
        <end position="140"/>
    </location>
</feature>
<accession>A0A1Y1VGI4</accession>
<protein>
    <submittedName>
        <fullName evidence="5">WD40 repeat-like protein</fullName>
    </submittedName>
</protein>
<sequence length="332" mass="37204">MNVQKDFEVSQPPTDTVSDISFSPVADFMAISSWDNNTRIYEVQQNGQTVPKAMITHEGPALCCSWSKDGSKCFSGGVDKIGKVIDVASGQTIQVASHDEPIKCAKFVDGTGGMQNIVATGSWDKTLKYWDLRSQKPVHTLNLPERCYTMDVLFPLMVVGTAEKHIHVYNLQNPSVPFKQLQSPLKWQTRVVSCFSQGNGFAVGSIEGRVGIQYIEDKDQSMNFSFKCHRENSNVYAINAISFHPIYGTFSTAGSDGSFNFWDKDSKQRLKQFPNFNIPITATSFNKNGSIFAYALGYDWSKGHEHNNQNMKTQVFLHATKDEDVKPKNKKR</sequence>
<reference evidence="5 6" key="2">
    <citation type="submission" date="2016-08" db="EMBL/GenBank/DDBJ databases">
        <title>Pervasive Adenine N6-methylation of Active Genes in Fungi.</title>
        <authorList>
            <consortium name="DOE Joint Genome Institute"/>
            <person name="Mondo S.J."/>
            <person name="Dannebaum R.O."/>
            <person name="Kuo R.C."/>
            <person name="Labutti K."/>
            <person name="Haridas S."/>
            <person name="Kuo A."/>
            <person name="Salamov A."/>
            <person name="Ahrendt S.R."/>
            <person name="Lipzen A."/>
            <person name="Sullivan W."/>
            <person name="Andreopoulos W.B."/>
            <person name="Clum A."/>
            <person name="Lindquist E."/>
            <person name="Daum C."/>
            <person name="Ramamoorthy G.K."/>
            <person name="Gryganskyi A."/>
            <person name="Culley D."/>
            <person name="Magnuson J.K."/>
            <person name="James T.Y."/>
            <person name="O'Malley M.A."/>
            <person name="Stajich J.E."/>
            <person name="Spatafora J.W."/>
            <person name="Visel A."/>
            <person name="Grigoriev I.V."/>
        </authorList>
    </citation>
    <scope>NUCLEOTIDE SEQUENCE [LARGE SCALE GENOMIC DNA]</scope>
    <source>
        <strain evidence="6">finn</strain>
    </source>
</reference>
<organism evidence="5 6">
    <name type="scientific">Piromyces finnis</name>
    <dbReference type="NCBI Taxonomy" id="1754191"/>
    <lineage>
        <taxon>Eukaryota</taxon>
        <taxon>Fungi</taxon>
        <taxon>Fungi incertae sedis</taxon>
        <taxon>Chytridiomycota</taxon>
        <taxon>Chytridiomycota incertae sedis</taxon>
        <taxon>Neocallimastigomycetes</taxon>
        <taxon>Neocallimastigales</taxon>
        <taxon>Neocallimastigaceae</taxon>
        <taxon>Piromyces</taxon>
    </lineage>
</organism>
<keyword evidence="2 4" id="KW-0853">WD repeat</keyword>
<feature type="repeat" description="WD" evidence="4">
    <location>
        <begin position="231"/>
        <end position="272"/>
    </location>
</feature>
<evidence type="ECO:0000313" key="5">
    <source>
        <dbReference type="EMBL" id="ORX55469.1"/>
    </source>
</evidence>
<dbReference type="SMART" id="SM00320">
    <property type="entry name" value="WD40"/>
    <property type="match status" value="5"/>
</dbReference>
<gene>
    <name evidence="5" type="ORF">BCR36DRAFT_347373</name>
</gene>
<dbReference type="EMBL" id="MCFH01000009">
    <property type="protein sequence ID" value="ORX55469.1"/>
    <property type="molecule type" value="Genomic_DNA"/>
</dbReference>
<comment type="similarity">
    <text evidence="1">Belongs to the WD repeat rae1 family.</text>
</comment>
<evidence type="ECO:0000256" key="4">
    <source>
        <dbReference type="PROSITE-ProRule" id="PRU00221"/>
    </source>
</evidence>
<evidence type="ECO:0000256" key="2">
    <source>
        <dbReference type="ARBA" id="ARBA00022574"/>
    </source>
</evidence>
<keyword evidence="6" id="KW-1185">Reference proteome</keyword>
<dbReference type="Proteomes" id="UP000193719">
    <property type="component" value="Unassembled WGS sequence"/>
</dbReference>
<keyword evidence="3" id="KW-0677">Repeat</keyword>
<dbReference type="InterPro" id="IPR015943">
    <property type="entry name" value="WD40/YVTN_repeat-like_dom_sf"/>
</dbReference>
<dbReference type="STRING" id="1754191.A0A1Y1VGI4"/>
<dbReference type="FunFam" id="2.130.10.10:FF:000190">
    <property type="entry name" value="Nuclear pore complex subunit"/>
    <property type="match status" value="1"/>
</dbReference>
<dbReference type="AlphaFoldDB" id="A0A1Y1VGI4"/>
<dbReference type="InterPro" id="IPR001680">
    <property type="entry name" value="WD40_rpt"/>
</dbReference>
<evidence type="ECO:0000313" key="6">
    <source>
        <dbReference type="Proteomes" id="UP000193719"/>
    </source>
</evidence>
<dbReference type="InterPro" id="IPR036322">
    <property type="entry name" value="WD40_repeat_dom_sf"/>
</dbReference>
<dbReference type="Pfam" id="PF00400">
    <property type="entry name" value="WD40"/>
    <property type="match status" value="4"/>
</dbReference>
<evidence type="ECO:0000256" key="3">
    <source>
        <dbReference type="ARBA" id="ARBA00022737"/>
    </source>
</evidence>
<proteinExistence type="inferred from homology"/>
<evidence type="ECO:0000256" key="1">
    <source>
        <dbReference type="ARBA" id="ARBA00007830"/>
    </source>
</evidence>
<dbReference type="PANTHER" id="PTHR10971">
    <property type="entry name" value="MRNA EXPORT FACTOR AND BUB3"/>
    <property type="match status" value="1"/>
</dbReference>
<dbReference type="Gene3D" id="2.130.10.10">
    <property type="entry name" value="YVTN repeat-like/Quinoprotein amine dehydrogenase"/>
    <property type="match status" value="1"/>
</dbReference>
<name>A0A1Y1VGI4_9FUNG</name>